<organism evidence="3 4">
    <name type="scientific">Pseudonocardia acidicola</name>
    <dbReference type="NCBI Taxonomy" id="2724939"/>
    <lineage>
        <taxon>Bacteria</taxon>
        <taxon>Bacillati</taxon>
        <taxon>Actinomycetota</taxon>
        <taxon>Actinomycetes</taxon>
        <taxon>Pseudonocardiales</taxon>
        <taxon>Pseudonocardiaceae</taxon>
        <taxon>Pseudonocardia</taxon>
    </lineage>
</organism>
<dbReference type="Pfam" id="PF13635">
    <property type="entry name" value="DUF4143"/>
    <property type="match status" value="1"/>
</dbReference>
<dbReference type="InterPro" id="IPR025420">
    <property type="entry name" value="DUF4143"/>
</dbReference>
<gene>
    <name evidence="3" type="ORF">HF526_28275</name>
</gene>
<evidence type="ECO:0000259" key="1">
    <source>
        <dbReference type="Pfam" id="PF13173"/>
    </source>
</evidence>
<dbReference type="Pfam" id="PF13173">
    <property type="entry name" value="AAA_14"/>
    <property type="match status" value="1"/>
</dbReference>
<dbReference type="GO" id="GO:0005524">
    <property type="term" value="F:ATP binding"/>
    <property type="evidence" value="ECO:0007669"/>
    <property type="project" value="UniProtKB-KW"/>
</dbReference>
<dbReference type="InterPro" id="IPR041682">
    <property type="entry name" value="AAA_14"/>
</dbReference>
<keyword evidence="4" id="KW-1185">Reference proteome</keyword>
<feature type="domain" description="AAA" evidence="1">
    <location>
        <begin position="21"/>
        <end position="134"/>
    </location>
</feature>
<evidence type="ECO:0000313" key="4">
    <source>
        <dbReference type="Proteomes" id="UP000820669"/>
    </source>
</evidence>
<dbReference type="Proteomes" id="UP000820669">
    <property type="component" value="Unassembled WGS sequence"/>
</dbReference>
<keyword evidence="3" id="KW-0547">Nucleotide-binding</keyword>
<accession>A0ABX1SHV2</accession>
<keyword evidence="3" id="KW-0067">ATP-binding</keyword>
<dbReference type="EMBL" id="JAAXLA010000076">
    <property type="protein sequence ID" value="NMI01167.1"/>
    <property type="molecule type" value="Genomic_DNA"/>
</dbReference>
<dbReference type="RefSeq" id="WP_169384628.1">
    <property type="nucleotide sequence ID" value="NZ_JAAXLA010000076.1"/>
</dbReference>
<evidence type="ECO:0000313" key="3">
    <source>
        <dbReference type="EMBL" id="NMI01167.1"/>
    </source>
</evidence>
<name>A0ABX1SHV2_9PSEU</name>
<protein>
    <submittedName>
        <fullName evidence="3">ATP-binding protein</fullName>
    </submittedName>
</protein>
<evidence type="ECO:0000259" key="2">
    <source>
        <dbReference type="Pfam" id="PF13635"/>
    </source>
</evidence>
<dbReference type="PANTHER" id="PTHR43566">
    <property type="entry name" value="CONSERVED PROTEIN"/>
    <property type="match status" value="1"/>
</dbReference>
<feature type="domain" description="DUF4143" evidence="2">
    <location>
        <begin position="199"/>
        <end position="376"/>
    </location>
</feature>
<dbReference type="PANTHER" id="PTHR43566:SF2">
    <property type="entry name" value="DUF4143 DOMAIN-CONTAINING PROTEIN"/>
    <property type="match status" value="1"/>
</dbReference>
<proteinExistence type="predicted"/>
<comment type="caution">
    <text evidence="3">The sequence shown here is derived from an EMBL/GenBank/DDBJ whole genome shotgun (WGS) entry which is preliminary data.</text>
</comment>
<sequence>MPGYLRRLVDDELDVLLPDLPAIALDGPKGVGKTATASRRAATVHRLDDAAQLAVLAAEPGRLTTGAPPILVDEWQRLPQAWDVVRRAVDDGPADGPRGGRFLLTGSAAPLEQPTHSGAGRIVTLRMRPLTLAERGLVTPAVSLAELLGGRRPPVSGASPLGLADYAQEIVASGLPGLRGASGRARRAQLDGYLDRIVERDFPEQDRPLRNPAGLRRWMTAYAAATATTASFETIRDAATGGDGQVPARSTVIPYRHVLERLWILDPVPAWLPTRNHLARLAAPPKHHLADPALAARLLGADVDALLQADPLGPPVPRDGPLLGKLFESLVTLGVRVQAQAAEATVRHLRTKGGEREIDLIVERADHRIVAVEVKLGATVDDADVRHLRWLAGVLGPDLLDAVVVTTGPEAYRRPDGVAVVPAALLGP</sequence>
<reference evidence="3 4" key="1">
    <citation type="submission" date="2020-04" db="EMBL/GenBank/DDBJ databases">
        <authorList>
            <person name="Klaysubun C."/>
            <person name="Duangmal K."/>
            <person name="Lipun K."/>
        </authorList>
    </citation>
    <scope>NUCLEOTIDE SEQUENCE [LARGE SCALE GENOMIC DNA]</scope>
    <source>
        <strain evidence="3 4">K10HN5</strain>
    </source>
</reference>